<keyword evidence="5" id="KW-0479">Metal-binding</keyword>
<comment type="caution">
    <text evidence="14">The sequence shown here is derived from an EMBL/GenBank/DDBJ whole genome shotgun (WGS) entry which is preliminary data.</text>
</comment>
<evidence type="ECO:0000256" key="9">
    <source>
        <dbReference type="ARBA" id="ARBA00030162"/>
    </source>
</evidence>
<dbReference type="CDD" id="cd24155">
    <property type="entry name" value="NUDIX_ADPRase"/>
    <property type="match status" value="1"/>
</dbReference>
<keyword evidence="7" id="KW-0460">Magnesium</keyword>
<dbReference type="PROSITE" id="PS51462">
    <property type="entry name" value="NUDIX"/>
    <property type="match status" value="1"/>
</dbReference>
<dbReference type="EC" id="3.6.1.13" evidence="3"/>
<evidence type="ECO:0000313" key="15">
    <source>
        <dbReference type="Proteomes" id="UP000218427"/>
    </source>
</evidence>
<evidence type="ECO:0000256" key="5">
    <source>
        <dbReference type="ARBA" id="ARBA00022723"/>
    </source>
</evidence>
<dbReference type="Proteomes" id="UP000218427">
    <property type="component" value="Unassembled WGS sequence"/>
</dbReference>
<dbReference type="PROSITE" id="PS00893">
    <property type="entry name" value="NUDIX_BOX"/>
    <property type="match status" value="1"/>
</dbReference>
<dbReference type="GO" id="GO:0047631">
    <property type="term" value="F:ADP-ribose diphosphatase activity"/>
    <property type="evidence" value="ECO:0007669"/>
    <property type="project" value="UniProtKB-EC"/>
</dbReference>
<sequence length="229" mass="25773">MNRDVEEKSRQEPADLSPPFSRAAVEVLERESVFKGFFTMLRLKLRHRLFRGGWSDEMQRELFVRDPAVGVLLYDPERDMVALTEQFRIGALERAGGPWCLEVVAGMVEEGETLEEVARREVLEEAGIAVEELRYIRSYLPSPGGSSERMHLFCALVDLSEAGGHFGVSHEHEDIRLRVLPCEQVLAAMEGGEPEGSPIDNAASIISLQWLERHRARLRAGAHNEVPGR</sequence>
<keyword evidence="15" id="KW-1185">Reference proteome</keyword>
<name>A0ABX4I072_9GAMM</name>
<dbReference type="Gene3D" id="3.90.79.10">
    <property type="entry name" value="Nucleoside Triphosphate Pyrophosphohydrolase"/>
    <property type="match status" value="1"/>
</dbReference>
<evidence type="ECO:0000256" key="3">
    <source>
        <dbReference type="ARBA" id="ARBA00012453"/>
    </source>
</evidence>
<comment type="function">
    <text evidence="8">Acts on ADP-mannose and ADP-glucose as well as ADP-ribose. Prevents glycogen biosynthesis. The reaction catalyzed by this enzyme is a limiting step of the gluconeogenic process.</text>
</comment>
<evidence type="ECO:0000256" key="7">
    <source>
        <dbReference type="ARBA" id="ARBA00022842"/>
    </source>
</evidence>
<proteinExistence type="inferred from homology"/>
<keyword evidence="6 14" id="KW-0378">Hydrolase</keyword>
<gene>
    <name evidence="14" type="primary">nudF</name>
    <name evidence="14" type="ORF">AWR36_007215</name>
</gene>
<evidence type="ECO:0000256" key="4">
    <source>
        <dbReference type="ARBA" id="ARBA00013297"/>
    </source>
</evidence>
<dbReference type="RefSeq" id="WP_067083164.1">
    <property type="nucleotide sequence ID" value="NZ_LRFG02000002.1"/>
</dbReference>
<protein>
    <recommendedName>
        <fullName evidence="4">ADP-ribose pyrophosphatase</fullName>
        <ecNumber evidence="3">3.6.1.13</ecNumber>
    </recommendedName>
    <alternativeName>
        <fullName evidence="9">ADP-ribose diphosphatase</fullName>
    </alternativeName>
    <alternativeName>
        <fullName evidence="11">ADP-ribose phosphohydrolase</fullName>
    </alternativeName>
    <alternativeName>
        <fullName evidence="10">Adenosine diphosphoribose pyrophosphatase</fullName>
    </alternativeName>
</protein>
<comment type="similarity">
    <text evidence="2">Belongs to the Nudix hydrolase family. NudF subfamily.</text>
</comment>
<dbReference type="InterPro" id="IPR015797">
    <property type="entry name" value="NUDIX_hydrolase-like_dom_sf"/>
</dbReference>
<evidence type="ECO:0000256" key="2">
    <source>
        <dbReference type="ARBA" id="ARBA00007482"/>
    </source>
</evidence>
<dbReference type="InterPro" id="IPR020084">
    <property type="entry name" value="NUDIX_hydrolase_CS"/>
</dbReference>
<dbReference type="Pfam" id="PF00293">
    <property type="entry name" value="NUDIX"/>
    <property type="match status" value="1"/>
</dbReference>
<comment type="catalytic activity">
    <reaction evidence="12">
        <text>ADP-D-ribose + H2O = D-ribose 5-phosphate + AMP + 2 H(+)</text>
        <dbReference type="Rhea" id="RHEA:10412"/>
        <dbReference type="ChEBI" id="CHEBI:15377"/>
        <dbReference type="ChEBI" id="CHEBI:15378"/>
        <dbReference type="ChEBI" id="CHEBI:57967"/>
        <dbReference type="ChEBI" id="CHEBI:78346"/>
        <dbReference type="ChEBI" id="CHEBI:456215"/>
        <dbReference type="EC" id="3.6.1.13"/>
    </reaction>
</comment>
<dbReference type="InterPro" id="IPR004385">
    <property type="entry name" value="NDP_pyrophosphatase"/>
</dbReference>
<evidence type="ECO:0000256" key="1">
    <source>
        <dbReference type="ARBA" id="ARBA00001946"/>
    </source>
</evidence>
<organism evidence="14 15">
    <name type="scientific">Microbulbifer flavimaris</name>
    <dbReference type="NCBI Taxonomy" id="1781068"/>
    <lineage>
        <taxon>Bacteria</taxon>
        <taxon>Pseudomonadati</taxon>
        <taxon>Pseudomonadota</taxon>
        <taxon>Gammaproteobacteria</taxon>
        <taxon>Cellvibrionales</taxon>
        <taxon>Microbulbiferaceae</taxon>
        <taxon>Microbulbifer</taxon>
    </lineage>
</organism>
<comment type="cofactor">
    <cofactor evidence="1">
        <name>Mg(2+)</name>
        <dbReference type="ChEBI" id="CHEBI:18420"/>
    </cofactor>
</comment>
<evidence type="ECO:0000313" key="14">
    <source>
        <dbReference type="EMBL" id="PCO05789.1"/>
    </source>
</evidence>
<dbReference type="PANTHER" id="PTHR11839:SF5">
    <property type="entry name" value="ADP-RIBOSE PYROPHOSPHATASE"/>
    <property type="match status" value="1"/>
</dbReference>
<dbReference type="NCBIfam" id="TIGR00052">
    <property type="entry name" value="nudix-type nucleoside diphosphatase, YffH/AdpP family"/>
    <property type="match status" value="1"/>
</dbReference>
<evidence type="ECO:0000256" key="12">
    <source>
        <dbReference type="ARBA" id="ARBA00049546"/>
    </source>
</evidence>
<accession>A0ABX4I072</accession>
<dbReference type="PANTHER" id="PTHR11839">
    <property type="entry name" value="UDP/ADP-SUGAR PYROPHOSPHATASE"/>
    <property type="match status" value="1"/>
</dbReference>
<dbReference type="SUPFAM" id="SSF55811">
    <property type="entry name" value="Nudix"/>
    <property type="match status" value="1"/>
</dbReference>
<evidence type="ECO:0000256" key="11">
    <source>
        <dbReference type="ARBA" id="ARBA00033056"/>
    </source>
</evidence>
<evidence type="ECO:0000256" key="6">
    <source>
        <dbReference type="ARBA" id="ARBA00022801"/>
    </source>
</evidence>
<feature type="domain" description="Nudix hydrolase" evidence="13">
    <location>
        <begin position="64"/>
        <end position="212"/>
    </location>
</feature>
<evidence type="ECO:0000259" key="13">
    <source>
        <dbReference type="PROSITE" id="PS51462"/>
    </source>
</evidence>
<dbReference type="InterPro" id="IPR000086">
    <property type="entry name" value="NUDIX_hydrolase_dom"/>
</dbReference>
<dbReference type="EMBL" id="LRFG02000002">
    <property type="protein sequence ID" value="PCO05789.1"/>
    <property type="molecule type" value="Genomic_DNA"/>
</dbReference>
<evidence type="ECO:0000256" key="10">
    <source>
        <dbReference type="ARBA" id="ARBA00030308"/>
    </source>
</evidence>
<reference evidence="14" key="1">
    <citation type="submission" date="2017-08" db="EMBL/GenBank/DDBJ databases">
        <title>Microbulbifer marisrubri sp. nov., a halophilic alphaproteobacterium isolated from marine sediment of the Yellow Sea, China.</title>
        <authorList>
            <person name="Zhang G."/>
            <person name="Xiong Q."/>
        </authorList>
    </citation>
    <scope>NUCLEOTIDE SEQUENCE [LARGE SCALE GENOMIC DNA]</scope>
    <source>
        <strain evidence="14">WRN-8</strain>
    </source>
</reference>
<evidence type="ECO:0000256" key="8">
    <source>
        <dbReference type="ARBA" id="ARBA00025164"/>
    </source>
</evidence>